<name>A0ABW1P9I9_9PSEU</name>
<protein>
    <recommendedName>
        <fullName evidence="4">LPXTG-motif cell wall-anchored protein</fullName>
    </recommendedName>
</protein>
<dbReference type="Proteomes" id="UP001596220">
    <property type="component" value="Unassembled WGS sequence"/>
</dbReference>
<dbReference type="RefSeq" id="WP_380637952.1">
    <property type="nucleotide sequence ID" value="NZ_JBHSQO010000020.1"/>
</dbReference>
<evidence type="ECO:0008006" key="4">
    <source>
        <dbReference type="Google" id="ProtNLM"/>
    </source>
</evidence>
<keyword evidence="1" id="KW-0812">Transmembrane</keyword>
<comment type="caution">
    <text evidence="2">The sequence shown here is derived from an EMBL/GenBank/DDBJ whole genome shotgun (WGS) entry which is preliminary data.</text>
</comment>
<organism evidence="2 3">
    <name type="scientific">Saccharothrix lopnurensis</name>
    <dbReference type="NCBI Taxonomy" id="1670621"/>
    <lineage>
        <taxon>Bacteria</taxon>
        <taxon>Bacillati</taxon>
        <taxon>Actinomycetota</taxon>
        <taxon>Actinomycetes</taxon>
        <taxon>Pseudonocardiales</taxon>
        <taxon>Pseudonocardiaceae</taxon>
        <taxon>Saccharothrix</taxon>
    </lineage>
</organism>
<keyword evidence="1" id="KW-1133">Transmembrane helix</keyword>
<feature type="transmembrane region" description="Helical" evidence="1">
    <location>
        <begin position="191"/>
        <end position="212"/>
    </location>
</feature>
<feature type="transmembrane region" description="Helical" evidence="1">
    <location>
        <begin position="218"/>
        <end position="240"/>
    </location>
</feature>
<keyword evidence="3" id="KW-1185">Reference proteome</keyword>
<evidence type="ECO:0000313" key="2">
    <source>
        <dbReference type="EMBL" id="MFC6091664.1"/>
    </source>
</evidence>
<proteinExistence type="predicted"/>
<feature type="transmembrane region" description="Helical" evidence="1">
    <location>
        <begin position="20"/>
        <end position="41"/>
    </location>
</feature>
<dbReference type="EMBL" id="JBHSQO010000020">
    <property type="protein sequence ID" value="MFC6091664.1"/>
    <property type="molecule type" value="Genomic_DNA"/>
</dbReference>
<gene>
    <name evidence="2" type="ORF">ACFP3R_20525</name>
</gene>
<evidence type="ECO:0000256" key="1">
    <source>
        <dbReference type="SAM" id="Phobius"/>
    </source>
</evidence>
<accession>A0ABW1P9I9</accession>
<evidence type="ECO:0000313" key="3">
    <source>
        <dbReference type="Proteomes" id="UP001596220"/>
    </source>
</evidence>
<sequence>MPLGEQSLSAGEPWYVSGTFWTIAAVVVGVVAIAVTTWAAFRSARPRRILYIWADSAVPLVSNSPGLRGRSLAVSLDGRELAEPHTVTVRVAGRSALDIAASAFDGAPLELEFGVPIVALLEQRSDAGRAAVREPAVQVRGTALHVGPALLTRRHRLRYTVLLDGEPRFHPVSELPDVVVRREPAPDLATGTLPSVILLGIPVLIIVAGNVIPGETPGYYQVWSGVLLTLFMVLFGIWGVRRAVRRIDADKAGSKGTDR</sequence>
<keyword evidence="1" id="KW-0472">Membrane</keyword>
<reference evidence="3" key="1">
    <citation type="journal article" date="2019" name="Int. J. Syst. Evol. Microbiol.">
        <title>The Global Catalogue of Microorganisms (GCM) 10K type strain sequencing project: providing services to taxonomists for standard genome sequencing and annotation.</title>
        <authorList>
            <consortium name="The Broad Institute Genomics Platform"/>
            <consortium name="The Broad Institute Genome Sequencing Center for Infectious Disease"/>
            <person name="Wu L."/>
            <person name="Ma J."/>
        </authorList>
    </citation>
    <scope>NUCLEOTIDE SEQUENCE [LARGE SCALE GENOMIC DNA]</scope>
    <source>
        <strain evidence="3">CGMCC 4.7246</strain>
    </source>
</reference>